<organism evidence="16 17">
    <name type="scientific">Cuscuta australis</name>
    <dbReference type="NCBI Taxonomy" id="267555"/>
    <lineage>
        <taxon>Eukaryota</taxon>
        <taxon>Viridiplantae</taxon>
        <taxon>Streptophyta</taxon>
        <taxon>Embryophyta</taxon>
        <taxon>Tracheophyta</taxon>
        <taxon>Spermatophyta</taxon>
        <taxon>Magnoliopsida</taxon>
        <taxon>eudicotyledons</taxon>
        <taxon>Gunneridae</taxon>
        <taxon>Pentapetalae</taxon>
        <taxon>asterids</taxon>
        <taxon>lamiids</taxon>
        <taxon>Solanales</taxon>
        <taxon>Convolvulaceae</taxon>
        <taxon>Cuscuteae</taxon>
        <taxon>Cuscuta</taxon>
        <taxon>Cuscuta subgen. Grammica</taxon>
        <taxon>Cuscuta sect. Cleistogrammica</taxon>
    </lineage>
</organism>
<reference evidence="16 17" key="1">
    <citation type="submission" date="2018-06" db="EMBL/GenBank/DDBJ databases">
        <title>The Genome of Cuscuta australis (Dodder) Provides Insight into the Evolution of Plant Parasitism.</title>
        <authorList>
            <person name="Liu H."/>
        </authorList>
    </citation>
    <scope>NUCLEOTIDE SEQUENCE [LARGE SCALE GENOMIC DNA]</scope>
    <source>
        <strain evidence="17">cv. Yunnan</strain>
        <tissue evidence="16">Vines</tissue>
    </source>
</reference>
<keyword evidence="10" id="KW-0063">Aspartyl esterase</keyword>
<evidence type="ECO:0000259" key="15">
    <source>
        <dbReference type="SMART" id="SM00856"/>
    </source>
</evidence>
<dbReference type="GO" id="GO:0042545">
    <property type="term" value="P:cell wall modification"/>
    <property type="evidence" value="ECO:0007669"/>
    <property type="project" value="InterPro"/>
</dbReference>
<evidence type="ECO:0000256" key="8">
    <source>
        <dbReference type="ARBA" id="ARBA00022729"/>
    </source>
</evidence>
<dbReference type="InterPro" id="IPR000070">
    <property type="entry name" value="Pectinesterase_cat"/>
</dbReference>
<evidence type="ECO:0000256" key="13">
    <source>
        <dbReference type="PROSITE-ProRule" id="PRU10040"/>
    </source>
</evidence>
<dbReference type="GO" id="GO:0045490">
    <property type="term" value="P:pectin catabolic process"/>
    <property type="evidence" value="ECO:0007669"/>
    <property type="project" value="UniProtKB-UniPathway"/>
</dbReference>
<dbReference type="Gene3D" id="2.160.20.10">
    <property type="entry name" value="Single-stranded right-handed beta-helix, Pectin lyase-like"/>
    <property type="match status" value="2"/>
</dbReference>
<dbReference type="Pfam" id="PF04043">
    <property type="entry name" value="PMEI"/>
    <property type="match status" value="1"/>
</dbReference>
<dbReference type="EC" id="3.1.1.11" evidence="5"/>
<keyword evidence="9" id="KW-0378">Hydrolase</keyword>
<dbReference type="PROSITE" id="PS00503">
    <property type="entry name" value="PECTINESTERASE_2"/>
    <property type="match status" value="2"/>
</dbReference>
<comment type="subcellular location">
    <subcellularLocation>
        <location evidence="1">Secreted</location>
        <location evidence="1">Cell wall</location>
    </subcellularLocation>
</comment>
<proteinExistence type="inferred from homology"/>
<evidence type="ECO:0000256" key="6">
    <source>
        <dbReference type="ARBA" id="ARBA00022512"/>
    </source>
</evidence>
<dbReference type="SUPFAM" id="SSF51126">
    <property type="entry name" value="Pectin lyase-like"/>
    <property type="match status" value="2"/>
</dbReference>
<dbReference type="GO" id="GO:0004857">
    <property type="term" value="F:enzyme inhibitor activity"/>
    <property type="evidence" value="ECO:0007669"/>
    <property type="project" value="InterPro"/>
</dbReference>
<evidence type="ECO:0000256" key="11">
    <source>
        <dbReference type="ARBA" id="ARBA00023316"/>
    </source>
</evidence>
<dbReference type="InterPro" id="IPR006501">
    <property type="entry name" value="Pectinesterase_inhib_dom"/>
</dbReference>
<evidence type="ECO:0000256" key="9">
    <source>
        <dbReference type="ARBA" id="ARBA00022801"/>
    </source>
</evidence>
<gene>
    <name evidence="16" type="ORF">DM860_016078</name>
</gene>
<dbReference type="AlphaFoldDB" id="A0A328E6H6"/>
<evidence type="ECO:0000256" key="5">
    <source>
        <dbReference type="ARBA" id="ARBA00013229"/>
    </source>
</evidence>
<feature type="active site" evidence="13">
    <location>
        <position position="727"/>
    </location>
</feature>
<protein>
    <recommendedName>
        <fullName evidence="5">pectinesterase</fullName>
        <ecNumber evidence="5">3.1.1.11</ecNumber>
    </recommendedName>
</protein>
<dbReference type="EMBL" id="NQVE01000035">
    <property type="protein sequence ID" value="RAL52229.1"/>
    <property type="molecule type" value="Genomic_DNA"/>
</dbReference>
<dbReference type="CDD" id="cd15798">
    <property type="entry name" value="PMEI-like_3"/>
    <property type="match status" value="1"/>
</dbReference>
<sequence length="889" mass="97865">MFRSLLTCLIISSLSFPAAPSDNINEAAAALQGGDDRDIYWWCSTTTHPETCSHHMTGRFGRNFKPRCRFKFRDMAVRVALERALETQQTAATILDDVRPDHSIGRFDNMVQMDCHKLIENTVLQLNRTLESFRSDSPSTLRAYSDTQTWLSTALTNIETCRSGCAEVNVSYDVVGPIVSPNISELISNSLAVNGALMDEHRQSSITTTTTTPTIGDKFPSWVTPGGRRLLQSSMPSLESWADSIVSKNGTGHFRSVQDAIDHSTTASKRKGNRRVVIYIKKGVYKENVVISSSMSRITLIGDGYNETIITGERSVGGNYTTYSSATFGVDGPQFMARGITFQNTAGPQRGQAVALRSASDLSVFYECSFEGYQDTLFVLAQRQFYKSCQIYGTVDFVFGNAAVVLQDCTFYVRKPLWGQINVVTAQGRADPYQNTGISIHNCRITAGPNLRPVARSYQTYLGRPWQRHSRTVVLKSYIDDHVNPQGWLRWRNSDFALTTLYYGEYMNSGPGATTALRVKWPGYHVITESEVASNFTVKNKMHAKFGVFLFLTVSLFTIPPPPQVAADYVPPPANLVVGSGPGNIRTITEAIAIAAQTRDWRQRFVIKIMAGVYNENVVIDSFLPDLTVVGEGKGVTIITGQRSVYGFGGGSTFHTATFGVDANGFIASGITFRNTAGPGNGQAVALRVSGDRAVFYECSIEGYQDTLYVYEGRQFYKNCDIYGTVDFIFGNAKAVFQDCNIYARKPGNDGAVVITASKREGPTEETGIVIHSSRVMPDPASNLRGTVGYLGRPWGVYSRAVFMETVIDSFIDPSGWTWWDGKEPSFQSTVYYAEYGNTGPGSGTARRVKWGGVHQLMTPAEAMPFTVSVFIDGNSWLPSSSVPYKSGL</sequence>
<keyword evidence="6" id="KW-0134">Cell wall</keyword>
<dbReference type="FunFam" id="2.160.20.10:FF:000001">
    <property type="entry name" value="Pectinesterase"/>
    <property type="match status" value="2"/>
</dbReference>
<dbReference type="InterPro" id="IPR033131">
    <property type="entry name" value="Pectinesterase_Asp_AS"/>
</dbReference>
<dbReference type="PROSITE" id="PS00800">
    <property type="entry name" value="PECTINESTERASE_1"/>
    <property type="match status" value="1"/>
</dbReference>
<evidence type="ECO:0000256" key="1">
    <source>
        <dbReference type="ARBA" id="ARBA00004191"/>
    </source>
</evidence>
<comment type="catalytic activity">
    <reaction evidence="12">
        <text>[(1-&gt;4)-alpha-D-galacturonosyl methyl ester](n) + n H2O = [(1-&gt;4)-alpha-D-galacturonosyl](n) + n methanol + n H(+)</text>
        <dbReference type="Rhea" id="RHEA:22380"/>
        <dbReference type="Rhea" id="RHEA-COMP:14570"/>
        <dbReference type="Rhea" id="RHEA-COMP:14573"/>
        <dbReference type="ChEBI" id="CHEBI:15377"/>
        <dbReference type="ChEBI" id="CHEBI:15378"/>
        <dbReference type="ChEBI" id="CHEBI:17790"/>
        <dbReference type="ChEBI" id="CHEBI:140522"/>
        <dbReference type="ChEBI" id="CHEBI:140523"/>
        <dbReference type="EC" id="3.1.1.11"/>
    </reaction>
</comment>
<evidence type="ECO:0000256" key="10">
    <source>
        <dbReference type="ARBA" id="ARBA00023085"/>
    </source>
</evidence>
<dbReference type="InterPro" id="IPR035513">
    <property type="entry name" value="Invertase/methylesterase_inhib"/>
</dbReference>
<keyword evidence="17" id="KW-1185">Reference proteome</keyword>
<dbReference type="InterPro" id="IPR018040">
    <property type="entry name" value="Pectinesterase_Tyr_AS"/>
</dbReference>
<comment type="similarity">
    <text evidence="4">In the C-terminal section; belongs to the pectinesterase family.</text>
</comment>
<comment type="similarity">
    <text evidence="3">In the N-terminal section; belongs to the PMEI family.</text>
</comment>
<keyword evidence="7" id="KW-0964">Secreted</keyword>
<evidence type="ECO:0000256" key="7">
    <source>
        <dbReference type="ARBA" id="ARBA00022525"/>
    </source>
</evidence>
<dbReference type="Gene3D" id="1.20.140.40">
    <property type="entry name" value="Invertase/pectin methylesterase inhibitor family protein"/>
    <property type="match status" value="1"/>
</dbReference>
<keyword evidence="8 14" id="KW-0732">Signal</keyword>
<evidence type="ECO:0000256" key="4">
    <source>
        <dbReference type="ARBA" id="ARBA00007786"/>
    </source>
</evidence>
<comment type="pathway">
    <text evidence="2">Glycan metabolism; pectin degradation; 2-dehydro-3-deoxy-D-gluconate from pectin: step 1/5.</text>
</comment>
<accession>A0A328E6H6</accession>
<dbReference type="Proteomes" id="UP000249390">
    <property type="component" value="Unassembled WGS sequence"/>
</dbReference>
<evidence type="ECO:0000256" key="12">
    <source>
        <dbReference type="ARBA" id="ARBA00047928"/>
    </source>
</evidence>
<evidence type="ECO:0000313" key="16">
    <source>
        <dbReference type="EMBL" id="RAL52229.1"/>
    </source>
</evidence>
<feature type="chain" id="PRO_5016440865" description="pectinesterase" evidence="14">
    <location>
        <begin position="22"/>
        <end position="889"/>
    </location>
</feature>
<dbReference type="GO" id="GO:0030599">
    <property type="term" value="F:pectinesterase activity"/>
    <property type="evidence" value="ECO:0007669"/>
    <property type="project" value="UniProtKB-EC"/>
</dbReference>
<dbReference type="SUPFAM" id="SSF101148">
    <property type="entry name" value="Plant invertase/pectin methylesterase inhibitor"/>
    <property type="match status" value="1"/>
</dbReference>
<feature type="active site" evidence="13">
    <location>
        <position position="396"/>
    </location>
</feature>
<evidence type="ECO:0000256" key="14">
    <source>
        <dbReference type="SAM" id="SignalP"/>
    </source>
</evidence>
<keyword evidence="11" id="KW-0961">Cell wall biogenesis/degradation</keyword>
<dbReference type="Pfam" id="PF01095">
    <property type="entry name" value="Pectinesterase"/>
    <property type="match status" value="2"/>
</dbReference>
<evidence type="ECO:0000313" key="17">
    <source>
        <dbReference type="Proteomes" id="UP000249390"/>
    </source>
</evidence>
<comment type="caution">
    <text evidence="16">The sequence shown here is derived from an EMBL/GenBank/DDBJ whole genome shotgun (WGS) entry which is preliminary data.</text>
</comment>
<dbReference type="InterPro" id="IPR012334">
    <property type="entry name" value="Pectin_lyas_fold"/>
</dbReference>
<feature type="domain" description="Pectinesterase inhibitor" evidence="15">
    <location>
        <begin position="34"/>
        <end position="193"/>
    </location>
</feature>
<feature type="signal peptide" evidence="14">
    <location>
        <begin position="1"/>
        <end position="21"/>
    </location>
</feature>
<dbReference type="NCBIfam" id="TIGR01614">
    <property type="entry name" value="PME_inhib"/>
    <property type="match status" value="1"/>
</dbReference>
<dbReference type="UniPathway" id="UPA00545">
    <property type="reaction ID" value="UER00823"/>
</dbReference>
<name>A0A328E6H6_9ASTE</name>
<dbReference type="InterPro" id="IPR011050">
    <property type="entry name" value="Pectin_lyase_fold/virulence"/>
</dbReference>
<evidence type="ECO:0000256" key="2">
    <source>
        <dbReference type="ARBA" id="ARBA00005184"/>
    </source>
</evidence>
<evidence type="ECO:0000256" key="3">
    <source>
        <dbReference type="ARBA" id="ARBA00006027"/>
    </source>
</evidence>
<dbReference type="PANTHER" id="PTHR31707">
    <property type="entry name" value="PECTINESTERASE"/>
    <property type="match status" value="1"/>
</dbReference>
<dbReference type="SMART" id="SM00856">
    <property type="entry name" value="PMEI"/>
    <property type="match status" value="1"/>
</dbReference>